<sequence length="201" mass="21913">MRIGTWLWWSPLRSVASASLTSRSALGMTGSPSQTRGRPQASVPSIKASPGMNRCQPSWVRQQRTGSSHSGVPGWGANCSPTTMMAKGSQRPSYLPHSWVSWSPQRGHSAGVSSRGFMSSLLRIVQSIGPEGHCTTGRNPCRVVVRPAPSRGAVHPERCAGVYRRPRSYRWRRPVRVPSRPCERTPPGSPRGFCSSTRLGP</sequence>
<feature type="compositionally biased region" description="Polar residues" evidence="1">
    <location>
        <begin position="26"/>
        <end position="37"/>
    </location>
</feature>
<protein>
    <submittedName>
        <fullName evidence="2">Uncharacterized protein</fullName>
    </submittedName>
</protein>
<reference evidence="2" key="2">
    <citation type="submission" date="2015-03" db="EMBL/GenBank/DDBJ databases">
        <authorList>
            <person name="Chow C.-E.T."/>
            <person name="Winget D.M."/>
            <person name="White R.A.III."/>
            <person name="Hallam S.J."/>
            <person name="Suttle C.A."/>
        </authorList>
    </citation>
    <scope>NUCLEOTIDE SEQUENCE</scope>
    <source>
        <strain evidence="2">Anoxic2_5</strain>
    </source>
</reference>
<proteinExistence type="predicted"/>
<feature type="compositionally biased region" description="Polar residues" evidence="1">
    <location>
        <begin position="55"/>
        <end position="70"/>
    </location>
</feature>
<organism evidence="2">
    <name type="scientific">uncultured marine virus</name>
    <dbReference type="NCBI Taxonomy" id="186617"/>
    <lineage>
        <taxon>Viruses</taxon>
        <taxon>environmental samples</taxon>
    </lineage>
</organism>
<feature type="region of interest" description="Disordered" evidence="1">
    <location>
        <begin position="26"/>
        <end position="76"/>
    </location>
</feature>
<dbReference type="EMBL" id="KR029589">
    <property type="protein sequence ID" value="AKH47054.1"/>
    <property type="molecule type" value="Genomic_DNA"/>
</dbReference>
<reference evidence="2" key="1">
    <citation type="journal article" date="2015" name="Front. Microbiol.">
        <title>Combining genomic sequencing methods to explore viral diversity and reveal potential virus-host interactions.</title>
        <authorList>
            <person name="Chow C.E."/>
            <person name="Winget D.M."/>
            <person name="White R.A.III."/>
            <person name="Hallam S.J."/>
            <person name="Suttle C.A."/>
        </authorList>
    </citation>
    <scope>NUCLEOTIDE SEQUENCE</scope>
    <source>
        <strain evidence="2">Anoxic2_5</strain>
    </source>
</reference>
<evidence type="ECO:0000313" key="2">
    <source>
        <dbReference type="EMBL" id="AKH47054.1"/>
    </source>
</evidence>
<feature type="region of interest" description="Disordered" evidence="1">
    <location>
        <begin position="176"/>
        <end position="201"/>
    </location>
</feature>
<name>A0A0F7L3A8_9VIRU</name>
<evidence type="ECO:0000256" key="1">
    <source>
        <dbReference type="SAM" id="MobiDB-lite"/>
    </source>
</evidence>
<accession>A0A0F7L3A8</accession>